<accession>A0AA40ARN1</accession>
<protein>
    <submittedName>
        <fullName evidence="2">Uncharacterized protein</fullName>
    </submittedName>
</protein>
<feature type="signal peptide" evidence="1">
    <location>
        <begin position="1"/>
        <end position="27"/>
    </location>
</feature>
<dbReference type="EMBL" id="JAUKUA010000003">
    <property type="protein sequence ID" value="KAK0720748.1"/>
    <property type="molecule type" value="Genomic_DNA"/>
</dbReference>
<evidence type="ECO:0000313" key="2">
    <source>
        <dbReference type="EMBL" id="KAK0720748.1"/>
    </source>
</evidence>
<comment type="caution">
    <text evidence="2">The sequence shown here is derived from an EMBL/GenBank/DDBJ whole genome shotgun (WGS) entry which is preliminary data.</text>
</comment>
<gene>
    <name evidence="2" type="ORF">B0H67DRAFT_577196</name>
</gene>
<evidence type="ECO:0000313" key="3">
    <source>
        <dbReference type="Proteomes" id="UP001172102"/>
    </source>
</evidence>
<name>A0AA40ARN1_9PEZI</name>
<keyword evidence="1" id="KW-0732">Signal</keyword>
<evidence type="ECO:0000256" key="1">
    <source>
        <dbReference type="SAM" id="SignalP"/>
    </source>
</evidence>
<dbReference type="AlphaFoldDB" id="A0AA40ARN1"/>
<reference evidence="2" key="1">
    <citation type="submission" date="2023-06" db="EMBL/GenBank/DDBJ databases">
        <title>Genome-scale phylogeny and comparative genomics of the fungal order Sordariales.</title>
        <authorList>
            <consortium name="Lawrence Berkeley National Laboratory"/>
            <person name="Hensen N."/>
            <person name="Bonometti L."/>
            <person name="Westerberg I."/>
            <person name="Brannstrom I.O."/>
            <person name="Guillou S."/>
            <person name="Cros-Aarteil S."/>
            <person name="Calhoun S."/>
            <person name="Haridas S."/>
            <person name="Kuo A."/>
            <person name="Mondo S."/>
            <person name="Pangilinan J."/>
            <person name="Riley R."/>
            <person name="Labutti K."/>
            <person name="Andreopoulos B."/>
            <person name="Lipzen A."/>
            <person name="Chen C."/>
            <person name="Yanf M."/>
            <person name="Daum C."/>
            <person name="Ng V."/>
            <person name="Clum A."/>
            <person name="Steindorff A."/>
            <person name="Ohm R."/>
            <person name="Martin F."/>
            <person name="Silar P."/>
            <person name="Natvig D."/>
            <person name="Lalanne C."/>
            <person name="Gautier V."/>
            <person name="Ament-Velasquez S.L."/>
            <person name="Kruys A."/>
            <person name="Hutchinson M.I."/>
            <person name="Powell A.J."/>
            <person name="Barry K."/>
            <person name="Miller A.N."/>
            <person name="Grigoriev I.V."/>
            <person name="Debuchy R."/>
            <person name="Gladieux P."/>
            <person name="Thoren M.H."/>
            <person name="Johannesson H."/>
        </authorList>
    </citation>
    <scope>NUCLEOTIDE SEQUENCE</scope>
    <source>
        <strain evidence="2">SMH4607-1</strain>
    </source>
</reference>
<sequence length="93" mass="10153">MACYPSFLRRVLVIAGIGCLLGQVSLAQRPAFVARRQVNKPYGPTVGLVPRDARFGIPHTITSQAYHIVSQTSNLDCNLIKWILLYGLGTGLV</sequence>
<keyword evidence="3" id="KW-1185">Reference proteome</keyword>
<proteinExistence type="predicted"/>
<organism evidence="2 3">
    <name type="scientific">Lasiosphaeris hirsuta</name>
    <dbReference type="NCBI Taxonomy" id="260670"/>
    <lineage>
        <taxon>Eukaryota</taxon>
        <taxon>Fungi</taxon>
        <taxon>Dikarya</taxon>
        <taxon>Ascomycota</taxon>
        <taxon>Pezizomycotina</taxon>
        <taxon>Sordariomycetes</taxon>
        <taxon>Sordariomycetidae</taxon>
        <taxon>Sordariales</taxon>
        <taxon>Lasiosphaeriaceae</taxon>
        <taxon>Lasiosphaeris</taxon>
    </lineage>
</organism>
<dbReference type="Proteomes" id="UP001172102">
    <property type="component" value="Unassembled WGS sequence"/>
</dbReference>
<feature type="chain" id="PRO_5041429757" evidence="1">
    <location>
        <begin position="28"/>
        <end position="93"/>
    </location>
</feature>